<dbReference type="InterPro" id="IPR012312">
    <property type="entry name" value="Hemerythrin-like"/>
</dbReference>
<dbReference type="GO" id="GO:0005737">
    <property type="term" value="C:cytoplasm"/>
    <property type="evidence" value="ECO:0007669"/>
    <property type="project" value="TreeGrafter"/>
</dbReference>
<organism evidence="4 5">
    <name type="scientific">Plakobranchus ocellatus</name>
    <dbReference type="NCBI Taxonomy" id="259542"/>
    <lineage>
        <taxon>Eukaryota</taxon>
        <taxon>Metazoa</taxon>
        <taxon>Spiralia</taxon>
        <taxon>Lophotrochozoa</taxon>
        <taxon>Mollusca</taxon>
        <taxon>Gastropoda</taxon>
        <taxon>Heterobranchia</taxon>
        <taxon>Euthyneura</taxon>
        <taxon>Panpulmonata</taxon>
        <taxon>Sacoglossa</taxon>
        <taxon>Placobranchoidea</taxon>
        <taxon>Plakobranchidae</taxon>
        <taxon>Plakobranchus</taxon>
    </lineage>
</organism>
<dbReference type="Proteomes" id="UP000735302">
    <property type="component" value="Unassembled WGS sequence"/>
</dbReference>
<dbReference type="GO" id="GO:0006879">
    <property type="term" value="P:intracellular iron ion homeostasis"/>
    <property type="evidence" value="ECO:0007669"/>
    <property type="project" value="InterPro"/>
</dbReference>
<name>A0AAV3Z390_9GAST</name>
<dbReference type="CDD" id="cd12109">
    <property type="entry name" value="Hr_FBXL5"/>
    <property type="match status" value="1"/>
</dbReference>
<feature type="domain" description="F-box" evidence="3">
    <location>
        <begin position="201"/>
        <end position="247"/>
    </location>
</feature>
<dbReference type="AlphaFoldDB" id="A0AAV3Z390"/>
<dbReference type="SUPFAM" id="SSF81383">
    <property type="entry name" value="F-box domain"/>
    <property type="match status" value="1"/>
</dbReference>
<reference evidence="4 5" key="1">
    <citation type="journal article" date="2021" name="Elife">
        <title>Chloroplast acquisition without the gene transfer in kleptoplastic sea slugs, Plakobranchus ocellatus.</title>
        <authorList>
            <person name="Maeda T."/>
            <person name="Takahashi S."/>
            <person name="Yoshida T."/>
            <person name="Shimamura S."/>
            <person name="Takaki Y."/>
            <person name="Nagai Y."/>
            <person name="Toyoda A."/>
            <person name="Suzuki Y."/>
            <person name="Arimoto A."/>
            <person name="Ishii H."/>
            <person name="Satoh N."/>
            <person name="Nishiyama T."/>
            <person name="Hasebe M."/>
            <person name="Maruyama T."/>
            <person name="Minagawa J."/>
            <person name="Obokata J."/>
            <person name="Shigenobu S."/>
        </authorList>
    </citation>
    <scope>NUCLEOTIDE SEQUENCE [LARGE SCALE GENOMIC DNA]</scope>
</reference>
<dbReference type="PROSITE" id="PS50181">
    <property type="entry name" value="FBOX"/>
    <property type="match status" value="1"/>
</dbReference>
<protein>
    <submittedName>
        <fullName evidence="4">F-box/lrr-repeat protein 5</fullName>
    </submittedName>
</protein>
<comment type="caution">
    <text evidence="4">The sequence shown here is derived from an EMBL/GenBank/DDBJ whole genome shotgun (WGS) entry which is preliminary data.</text>
</comment>
<evidence type="ECO:0000313" key="4">
    <source>
        <dbReference type="EMBL" id="GFN88863.1"/>
    </source>
</evidence>
<feature type="non-terminal residue" evidence="4">
    <location>
        <position position="381"/>
    </location>
</feature>
<dbReference type="InterPro" id="IPR045808">
    <property type="entry name" value="Hr_FBXL5"/>
</dbReference>
<dbReference type="InterPro" id="IPR036047">
    <property type="entry name" value="F-box-like_dom_sf"/>
</dbReference>
<dbReference type="PANTHER" id="PTHR12874">
    <property type="entry name" value="F-BOX ONLY PROTEIN 48-RELATED"/>
    <property type="match status" value="1"/>
</dbReference>
<proteinExistence type="predicted"/>
<dbReference type="GO" id="GO:0019005">
    <property type="term" value="C:SCF ubiquitin ligase complex"/>
    <property type="evidence" value="ECO:0007669"/>
    <property type="project" value="TreeGrafter"/>
</dbReference>
<dbReference type="Pfam" id="PF12937">
    <property type="entry name" value="F-box-like"/>
    <property type="match status" value="1"/>
</dbReference>
<evidence type="ECO:0000313" key="5">
    <source>
        <dbReference type="Proteomes" id="UP000735302"/>
    </source>
</evidence>
<sequence length="381" mass="44046">MAPHWPEEVDVFTVPHSRMKKLINQYNSMVMSTDFRDEMHLMSLLQNLNNVFNELKAHERIENIFIMRELRSKLRAASISDPAVCNCHSDNRLTEMQDLVLDGYKWAKMPQRERQMYGRKLRQALENFTENFLPHMDMEEQVFQPMLMEYFSYEELKALKVKVIKQHGIYKYEESSCEKFVADSCESEESSDEHITKEEKQCQLDCLPNELCLQILSWLGPQDMGRMNQVSRRWANLTHDPKLWTGIFPVHWAMGNWSFHPQPLGEDAGQGWPGGWQKEQLYFCTDEDADVDESGGDSDGHTGGERTDSEEGRLKHILQEAKLLTALVKHVLPKVGSGVRQCDLAFSRGLSNNLVHKILKLCPNLEILDLKQTLVGDAAFR</sequence>
<dbReference type="Gene3D" id="1.20.1280.50">
    <property type="match status" value="1"/>
</dbReference>
<feature type="region of interest" description="Disordered" evidence="2">
    <location>
        <begin position="290"/>
        <end position="312"/>
    </location>
</feature>
<evidence type="ECO:0000256" key="1">
    <source>
        <dbReference type="ARBA" id="ARBA00022614"/>
    </source>
</evidence>
<evidence type="ECO:0000256" key="2">
    <source>
        <dbReference type="SAM" id="MobiDB-lite"/>
    </source>
</evidence>
<dbReference type="SMART" id="SM00256">
    <property type="entry name" value="FBOX"/>
    <property type="match status" value="1"/>
</dbReference>
<dbReference type="EMBL" id="BLXT01001882">
    <property type="protein sequence ID" value="GFN88863.1"/>
    <property type="molecule type" value="Genomic_DNA"/>
</dbReference>
<accession>A0AAV3Z390</accession>
<keyword evidence="5" id="KW-1185">Reference proteome</keyword>
<dbReference type="PANTHER" id="PTHR12874:SF26">
    <property type="entry name" value="F-BOX PROTEIN"/>
    <property type="match status" value="1"/>
</dbReference>
<feature type="compositionally biased region" description="Basic and acidic residues" evidence="2">
    <location>
        <begin position="298"/>
        <end position="312"/>
    </location>
</feature>
<evidence type="ECO:0000259" key="3">
    <source>
        <dbReference type="PROSITE" id="PS50181"/>
    </source>
</evidence>
<gene>
    <name evidence="4" type="ORF">PoB_001536900</name>
</gene>
<dbReference type="Gene3D" id="1.20.120.520">
    <property type="entry name" value="nmb1532 protein domain like"/>
    <property type="match status" value="1"/>
</dbReference>
<keyword evidence="1" id="KW-0433">Leucine-rich repeat</keyword>
<dbReference type="InterPro" id="IPR001810">
    <property type="entry name" value="F-box_dom"/>
</dbReference>
<dbReference type="GO" id="GO:0031146">
    <property type="term" value="P:SCF-dependent proteasomal ubiquitin-dependent protein catabolic process"/>
    <property type="evidence" value="ECO:0007669"/>
    <property type="project" value="TreeGrafter"/>
</dbReference>
<dbReference type="Pfam" id="PF01814">
    <property type="entry name" value="Hemerythrin"/>
    <property type="match status" value="1"/>
</dbReference>